<dbReference type="Proteomes" id="UP000239415">
    <property type="component" value="Unassembled WGS sequence"/>
</dbReference>
<dbReference type="PANTHER" id="PTHR10963:SF55">
    <property type="entry name" value="GLYCOSIDE HYDROLASE FAMILY 16 PROTEIN"/>
    <property type="match status" value="1"/>
</dbReference>
<reference evidence="6 7" key="1">
    <citation type="submission" date="2018-03" db="EMBL/GenBank/DDBJ databases">
        <title>Genomic Encyclopedia of Archaeal and Bacterial Type Strains, Phase II (KMG-II): from individual species to whole genera.</title>
        <authorList>
            <person name="Goeker M."/>
        </authorList>
    </citation>
    <scope>NUCLEOTIDE SEQUENCE [LARGE SCALE GENOMIC DNA]</scope>
    <source>
        <strain evidence="6 7">DSM 43146</strain>
    </source>
</reference>
<comment type="caution">
    <text evidence="6">The sequence shown here is derived from an EMBL/GenBank/DDBJ whole genome shotgun (WGS) entry which is preliminary data.</text>
</comment>
<evidence type="ECO:0000259" key="4">
    <source>
        <dbReference type="Pfam" id="PF00722"/>
    </source>
</evidence>
<feature type="signal peptide" evidence="3">
    <location>
        <begin position="1"/>
        <end position="21"/>
    </location>
</feature>
<dbReference type="Gene3D" id="2.60.120.200">
    <property type="match status" value="2"/>
</dbReference>
<dbReference type="GO" id="GO:0004553">
    <property type="term" value="F:hydrolase activity, hydrolyzing O-glycosyl compounds"/>
    <property type="evidence" value="ECO:0007669"/>
    <property type="project" value="InterPro"/>
</dbReference>
<dbReference type="Gene3D" id="2.10.10.20">
    <property type="entry name" value="Carbohydrate-binding module superfamily 5/12"/>
    <property type="match status" value="1"/>
</dbReference>
<evidence type="ECO:0000256" key="3">
    <source>
        <dbReference type="SAM" id="SignalP"/>
    </source>
</evidence>
<feature type="domain" description="GH16" evidence="4">
    <location>
        <begin position="131"/>
        <end position="164"/>
    </location>
</feature>
<keyword evidence="3" id="KW-0732">Signal</keyword>
<keyword evidence="7" id="KW-1185">Reference proteome</keyword>
<dbReference type="OrthoDB" id="3289524at2"/>
<gene>
    <name evidence="6" type="ORF">CLV67_102444</name>
</gene>
<dbReference type="PANTHER" id="PTHR10963">
    <property type="entry name" value="GLYCOSYL HYDROLASE-RELATED"/>
    <property type="match status" value="1"/>
</dbReference>
<dbReference type="EMBL" id="PVMZ01000002">
    <property type="protein sequence ID" value="PRX24665.1"/>
    <property type="molecule type" value="Genomic_DNA"/>
</dbReference>
<dbReference type="SUPFAM" id="SSF49899">
    <property type="entry name" value="Concanavalin A-like lectins/glucanases"/>
    <property type="match status" value="1"/>
</dbReference>
<dbReference type="SUPFAM" id="SSF51055">
    <property type="entry name" value="Carbohydrate binding domain"/>
    <property type="match status" value="1"/>
</dbReference>
<dbReference type="GO" id="GO:0005975">
    <property type="term" value="P:carbohydrate metabolic process"/>
    <property type="evidence" value="ECO:0007669"/>
    <property type="project" value="InterPro"/>
</dbReference>
<dbReference type="InterPro" id="IPR003610">
    <property type="entry name" value="CBM5/12"/>
</dbReference>
<dbReference type="InterPro" id="IPR036573">
    <property type="entry name" value="CBM_sf_5/12"/>
</dbReference>
<feature type="domain" description="Chitin-binding type-3" evidence="5">
    <location>
        <begin position="199"/>
        <end position="241"/>
    </location>
</feature>
<dbReference type="AlphaFoldDB" id="A0A2T0KM06"/>
<evidence type="ECO:0000259" key="5">
    <source>
        <dbReference type="Pfam" id="PF02839"/>
    </source>
</evidence>
<dbReference type="InterPro" id="IPR000757">
    <property type="entry name" value="Beta-glucanase-like"/>
</dbReference>
<name>A0A2T0KM06_9ACTN</name>
<dbReference type="Pfam" id="PF00722">
    <property type="entry name" value="Glyco_hydro_16"/>
    <property type="match status" value="1"/>
</dbReference>
<evidence type="ECO:0000313" key="6">
    <source>
        <dbReference type="EMBL" id="PRX24665.1"/>
    </source>
</evidence>
<comment type="similarity">
    <text evidence="1">Belongs to the glycosyl hydrolase 16 family.</text>
</comment>
<dbReference type="Pfam" id="PF02839">
    <property type="entry name" value="CBM_5_12"/>
    <property type="match status" value="1"/>
</dbReference>
<dbReference type="RefSeq" id="WP_106316136.1">
    <property type="nucleotide sequence ID" value="NZ_BOMO01000013.1"/>
</dbReference>
<accession>A0A2T0KM06</accession>
<proteinExistence type="inferred from homology"/>
<evidence type="ECO:0000313" key="7">
    <source>
        <dbReference type="Proteomes" id="UP000239415"/>
    </source>
</evidence>
<organism evidence="6 7">
    <name type="scientific">Actinoplanes italicus</name>
    <dbReference type="NCBI Taxonomy" id="113567"/>
    <lineage>
        <taxon>Bacteria</taxon>
        <taxon>Bacillati</taxon>
        <taxon>Actinomycetota</taxon>
        <taxon>Actinomycetes</taxon>
        <taxon>Micromonosporales</taxon>
        <taxon>Micromonosporaceae</taxon>
        <taxon>Actinoplanes</taxon>
    </lineage>
</organism>
<dbReference type="InterPro" id="IPR050546">
    <property type="entry name" value="Glycosyl_Hydrlase_16"/>
</dbReference>
<evidence type="ECO:0000256" key="1">
    <source>
        <dbReference type="ARBA" id="ARBA00006865"/>
    </source>
</evidence>
<sequence length="243" mass="25864">MKGSLPRALTVAAVVAAAALAVGPGDIAEAATVSRVVLSDDFSGDRGAGPDDDVWTTEGGRGFAWLDGDGRLALGSALRTEKTFGQAYGRAEARIRMWRTDGAWKALGVLDGSGRVPAGTVETLGSDRVGADDFHTYAVDWTPTTLTWSLDGRKVLRFTRTEKGVPLAFVLNLAAGGRYSSGMVVDSMKVTVRVPAPAAWKAFTSYKAGQFVGYGKAVYRVREAHTSLPDWRPDLVPALFQKV</sequence>
<evidence type="ECO:0000256" key="2">
    <source>
        <dbReference type="ARBA" id="ARBA00022801"/>
    </source>
</evidence>
<dbReference type="InterPro" id="IPR013320">
    <property type="entry name" value="ConA-like_dom_sf"/>
</dbReference>
<dbReference type="GO" id="GO:0030246">
    <property type="term" value="F:carbohydrate binding"/>
    <property type="evidence" value="ECO:0007669"/>
    <property type="project" value="InterPro"/>
</dbReference>
<dbReference type="GO" id="GO:0005576">
    <property type="term" value="C:extracellular region"/>
    <property type="evidence" value="ECO:0007669"/>
    <property type="project" value="InterPro"/>
</dbReference>
<protein>
    <submittedName>
        <fullName evidence="6">Glycosyl hydrolase family 16</fullName>
    </submittedName>
</protein>
<feature type="chain" id="PRO_5039202782" evidence="3">
    <location>
        <begin position="22"/>
        <end position="243"/>
    </location>
</feature>
<dbReference type="CDD" id="cd12214">
    <property type="entry name" value="ChiA1_BD"/>
    <property type="match status" value="1"/>
</dbReference>
<keyword evidence="2 6" id="KW-0378">Hydrolase</keyword>